<protein>
    <submittedName>
        <fullName evidence="2">Transporter, gluconate:H+ symporter (GntP) family</fullName>
    </submittedName>
</protein>
<evidence type="ECO:0000313" key="2">
    <source>
        <dbReference type="EMBL" id="SUP58885.1"/>
    </source>
</evidence>
<dbReference type="InterPro" id="IPR003474">
    <property type="entry name" value="Glcn_transporter"/>
</dbReference>
<sequence>MYYFGNCFVIVLIIKVKMNTFIALIFTSVVVGLGLGMNFVEIPLSIEKESAVR</sequence>
<proteinExistence type="predicted"/>
<keyword evidence="1" id="KW-0472">Membrane</keyword>
<feature type="transmembrane region" description="Helical" evidence="1">
    <location>
        <begin position="20"/>
        <end position="40"/>
    </location>
</feature>
<keyword evidence="1" id="KW-1133">Transmembrane helix</keyword>
<dbReference type="GO" id="GO:0015128">
    <property type="term" value="F:gluconate transmembrane transporter activity"/>
    <property type="evidence" value="ECO:0007669"/>
    <property type="project" value="InterPro"/>
</dbReference>
<dbReference type="Proteomes" id="UP000254621">
    <property type="component" value="Unassembled WGS sequence"/>
</dbReference>
<name>A0A380P160_WEIVI</name>
<dbReference type="AlphaFoldDB" id="A0A380P160"/>
<evidence type="ECO:0000256" key="1">
    <source>
        <dbReference type="SAM" id="Phobius"/>
    </source>
</evidence>
<organism evidence="2 3">
    <name type="scientific">Weissella viridescens</name>
    <name type="common">Lactobacillus viridescens</name>
    <dbReference type="NCBI Taxonomy" id="1629"/>
    <lineage>
        <taxon>Bacteria</taxon>
        <taxon>Bacillati</taxon>
        <taxon>Bacillota</taxon>
        <taxon>Bacilli</taxon>
        <taxon>Lactobacillales</taxon>
        <taxon>Lactobacillaceae</taxon>
        <taxon>Weissella</taxon>
    </lineage>
</organism>
<dbReference type="EMBL" id="UHIV01000004">
    <property type="protein sequence ID" value="SUP58885.1"/>
    <property type="molecule type" value="Genomic_DNA"/>
</dbReference>
<keyword evidence="1" id="KW-0812">Transmembrane</keyword>
<dbReference type="Pfam" id="PF02447">
    <property type="entry name" value="GntP_permease"/>
    <property type="match status" value="1"/>
</dbReference>
<gene>
    <name evidence="2" type="ORF">NCTC13645_01134</name>
</gene>
<evidence type="ECO:0000313" key="3">
    <source>
        <dbReference type="Proteomes" id="UP000254621"/>
    </source>
</evidence>
<reference evidence="2 3" key="1">
    <citation type="submission" date="2018-06" db="EMBL/GenBank/DDBJ databases">
        <authorList>
            <consortium name="Pathogen Informatics"/>
            <person name="Doyle S."/>
        </authorList>
    </citation>
    <scope>NUCLEOTIDE SEQUENCE [LARGE SCALE GENOMIC DNA]</scope>
    <source>
        <strain evidence="2 3">NCTC13645</strain>
    </source>
</reference>
<accession>A0A380P160</accession>
<dbReference type="GO" id="GO:0016020">
    <property type="term" value="C:membrane"/>
    <property type="evidence" value="ECO:0007669"/>
    <property type="project" value="InterPro"/>
</dbReference>